<feature type="domain" description="Phospholipid/glycerol acyltransferase" evidence="2">
    <location>
        <begin position="111"/>
        <end position="235"/>
    </location>
</feature>
<dbReference type="PANTHER" id="PTHR22753:SF23">
    <property type="entry name" value="TRANSMEMBRANE PROTEIN 68"/>
    <property type="match status" value="1"/>
</dbReference>
<dbReference type="RefSeq" id="XP_016851145.2">
    <property type="nucleotide sequence ID" value="XM_016995656.2"/>
</dbReference>
<dbReference type="GO" id="GO:0016746">
    <property type="term" value="F:acyltransferase activity"/>
    <property type="evidence" value="ECO:0007669"/>
    <property type="project" value="InterPro"/>
</dbReference>
<dbReference type="STRING" id="28377.ENSACAP00000017707"/>
<name>H9GPY1_ANOCA</name>
<evidence type="ECO:0000259" key="2">
    <source>
        <dbReference type="Pfam" id="PF01553"/>
    </source>
</evidence>
<keyword evidence="1" id="KW-1133">Transmembrane helix</keyword>
<keyword evidence="1" id="KW-0472">Membrane</keyword>
<organism evidence="3 4">
    <name type="scientific">Anolis carolinensis</name>
    <name type="common">Green anole</name>
    <name type="synonym">American chameleon</name>
    <dbReference type="NCBI Taxonomy" id="28377"/>
    <lineage>
        <taxon>Eukaryota</taxon>
        <taxon>Metazoa</taxon>
        <taxon>Chordata</taxon>
        <taxon>Craniata</taxon>
        <taxon>Vertebrata</taxon>
        <taxon>Euteleostomi</taxon>
        <taxon>Lepidosauria</taxon>
        <taxon>Squamata</taxon>
        <taxon>Bifurcata</taxon>
        <taxon>Unidentata</taxon>
        <taxon>Episquamata</taxon>
        <taxon>Toxicofera</taxon>
        <taxon>Iguania</taxon>
        <taxon>Dactyloidae</taxon>
        <taxon>Anolis</taxon>
    </lineage>
</organism>
<proteinExistence type="predicted"/>
<dbReference type="Pfam" id="PF01553">
    <property type="entry name" value="Acyltransferase"/>
    <property type="match status" value="1"/>
</dbReference>
<dbReference type="KEGG" id="acs:100554962"/>
<dbReference type="GeneTree" id="ENSGT00390000011782"/>
<accession>H9GPY1</accession>
<keyword evidence="4" id="KW-1185">Reference proteome</keyword>
<reference evidence="3" key="3">
    <citation type="submission" date="2025-09" db="UniProtKB">
        <authorList>
            <consortium name="Ensembl"/>
        </authorList>
    </citation>
    <scope>IDENTIFICATION</scope>
</reference>
<evidence type="ECO:0000256" key="1">
    <source>
        <dbReference type="SAM" id="Phobius"/>
    </source>
</evidence>
<dbReference type="OrthoDB" id="44277at2759"/>
<reference evidence="3" key="2">
    <citation type="submission" date="2025-08" db="UniProtKB">
        <authorList>
            <consortium name="Ensembl"/>
        </authorList>
    </citation>
    <scope>IDENTIFICATION</scope>
</reference>
<dbReference type="AlphaFoldDB" id="H9GPY1"/>
<gene>
    <name evidence="3" type="primary">LOC100554962</name>
</gene>
<dbReference type="GO" id="GO:0016020">
    <property type="term" value="C:membrane"/>
    <property type="evidence" value="ECO:0000318"/>
    <property type="project" value="GO_Central"/>
</dbReference>
<dbReference type="InterPro" id="IPR002123">
    <property type="entry name" value="Plipid/glycerol_acylTrfase"/>
</dbReference>
<evidence type="ECO:0000313" key="3">
    <source>
        <dbReference type="Ensembl" id="ENSACAP00000017707.3"/>
    </source>
</evidence>
<protein>
    <recommendedName>
        <fullName evidence="2">Phospholipid/glycerol acyltransferase domain-containing protein</fullName>
    </recommendedName>
</protein>
<sequence>MCQMAASTSDTSWLQNSTLLIHMLKNWTGFEDLEEYVSYMLNPLWILVLPMLLYHIYCLIFLVNCFTTFVLYVYKKKHNISGGIYDPLWQKPKQWIGYFVDTLGKIWHGYEVIGMENLPKGPGIIVYYHGAFVLDYIFLVARLYVQKGRFLRSVVHHGMYLPVFTGVKLILDVVGCTLGTKANCVEMLKKGYLLGIAPGGLREGNFSDEYYNLVWGSGTGFSQVALDAKVPIIPMFTQNLREAYRTVGKTWLLKCLYERIKFLVLPLYGGFPVKLRTYIGEPIPYDPNLSAKELAEKAKIAIESLRDKYQKRPGNILRALSERFDKHHKNN</sequence>
<dbReference type="Proteomes" id="UP000001646">
    <property type="component" value="Unplaced"/>
</dbReference>
<evidence type="ECO:0000313" key="4">
    <source>
        <dbReference type="Proteomes" id="UP000001646"/>
    </source>
</evidence>
<keyword evidence="1" id="KW-0812">Transmembrane</keyword>
<dbReference type="HOGENOM" id="CLU_056812_1_0_1"/>
<dbReference type="PANTHER" id="PTHR22753">
    <property type="entry name" value="TRANSMEMBRANE PROTEIN 68"/>
    <property type="match status" value="1"/>
</dbReference>
<reference evidence="3" key="1">
    <citation type="submission" date="2009-12" db="EMBL/GenBank/DDBJ databases">
        <title>The Genome Sequence of Anolis carolinensis (Green Anole Lizard).</title>
        <authorList>
            <consortium name="The Genome Sequencing Platform"/>
            <person name="Di Palma F."/>
            <person name="Alfoldi J."/>
            <person name="Heiman D."/>
            <person name="Young S."/>
            <person name="Grabherr M."/>
            <person name="Johnson J."/>
            <person name="Lander E.S."/>
            <person name="Lindblad-Toh K."/>
        </authorList>
    </citation>
    <scope>NUCLEOTIDE SEQUENCE [LARGE SCALE GENOMIC DNA]</scope>
    <source>
        <strain evidence="3">JBL SC #1</strain>
    </source>
</reference>
<dbReference type="Bgee" id="ENSACAG00000017984">
    <property type="expression patterns" value="Expressed in kidney and 1 other cell type or tissue"/>
</dbReference>
<feature type="transmembrane region" description="Helical" evidence="1">
    <location>
        <begin position="44"/>
        <end position="74"/>
    </location>
</feature>
<feature type="transmembrane region" description="Helical" evidence="1">
    <location>
        <begin position="125"/>
        <end position="145"/>
    </location>
</feature>
<dbReference type="eggNOG" id="KOG4321">
    <property type="taxonomic scope" value="Eukaryota"/>
</dbReference>
<dbReference type="CDD" id="cd07987">
    <property type="entry name" value="LPLAT_MGAT-like"/>
    <property type="match status" value="1"/>
</dbReference>
<dbReference type="Ensembl" id="ENSACAT00000018055.4">
    <property type="protein sequence ID" value="ENSACAP00000017707.3"/>
    <property type="gene ID" value="ENSACAG00000017984.4"/>
</dbReference>
<dbReference type="GeneID" id="100554962"/>
<dbReference type="InParanoid" id="H9GPY1"/>